<dbReference type="EMBL" id="BKZQ01000028">
    <property type="protein sequence ID" value="GER70845.1"/>
    <property type="molecule type" value="Genomic_DNA"/>
</dbReference>
<dbReference type="RefSeq" id="WP_308694299.1">
    <property type="nucleotide sequence ID" value="NZ_BKZQ01000028.1"/>
</dbReference>
<reference evidence="2 3" key="1">
    <citation type="submission" date="2019-09" db="EMBL/GenBank/DDBJ databases">
        <title>Draft genome sequence of Bacillus sp. JC-7.</title>
        <authorList>
            <person name="Tanaka N."/>
            <person name="Shiwa Y."/>
            <person name="Fujita N."/>
            <person name="Tanasupawat S."/>
        </authorList>
    </citation>
    <scope>NUCLEOTIDE SEQUENCE [LARGE SCALE GENOMIC DNA]</scope>
    <source>
        <strain evidence="2 3">JC-7</strain>
    </source>
</reference>
<dbReference type="Proteomes" id="UP000391919">
    <property type="component" value="Unassembled WGS sequence"/>
</dbReference>
<keyword evidence="3" id="KW-1185">Reference proteome</keyword>
<keyword evidence="1" id="KW-0472">Membrane</keyword>
<comment type="caution">
    <text evidence="2">The sequence shown here is derived from an EMBL/GenBank/DDBJ whole genome shotgun (WGS) entry which is preliminary data.</text>
</comment>
<feature type="transmembrane region" description="Helical" evidence="1">
    <location>
        <begin position="12"/>
        <end position="38"/>
    </location>
</feature>
<accession>A0A5J4JJD8</accession>
<protein>
    <submittedName>
        <fullName evidence="2">Uncharacterized protein</fullName>
    </submittedName>
</protein>
<evidence type="ECO:0000313" key="2">
    <source>
        <dbReference type="EMBL" id="GER70845.1"/>
    </source>
</evidence>
<gene>
    <name evidence="2" type="ORF">BpJC7_21480</name>
</gene>
<name>A0A5J4JJD8_9BACI</name>
<proteinExistence type="predicted"/>
<organism evidence="2 3">
    <name type="scientific">Weizmannia acidilactici</name>
    <dbReference type="NCBI Taxonomy" id="2607726"/>
    <lineage>
        <taxon>Bacteria</taxon>
        <taxon>Bacillati</taxon>
        <taxon>Bacillota</taxon>
        <taxon>Bacilli</taxon>
        <taxon>Bacillales</taxon>
        <taxon>Bacillaceae</taxon>
        <taxon>Heyndrickxia</taxon>
    </lineage>
</organism>
<evidence type="ECO:0000313" key="3">
    <source>
        <dbReference type="Proteomes" id="UP000391919"/>
    </source>
</evidence>
<dbReference type="AlphaFoldDB" id="A0A5J4JJD8"/>
<keyword evidence="1" id="KW-1133">Transmembrane helix</keyword>
<keyword evidence="1" id="KW-0812">Transmembrane</keyword>
<sequence length="70" mass="8406">MDALLNHLTDWNYWITLLIQIGYICVKLVLMYILFLIVKSIGKKVIHTTFLQYQRNRQVSANRAKHWRVC</sequence>
<evidence type="ECO:0000256" key="1">
    <source>
        <dbReference type="SAM" id="Phobius"/>
    </source>
</evidence>